<sequence length="124" mass="14410">MDDYKQSAIRHFESAEILHNQQKYDTSAHLLGLAAECAIKDKCKITRADLTGVNGHLPDLFRIALRKVDMHHDRALHTLLKKNFFANWSINDRYSSDGKVTQEMLNNWFAETKQIFRHTGIKKK</sequence>
<reference evidence="1" key="1">
    <citation type="submission" date="2019-01" db="EMBL/GenBank/DDBJ databases">
        <authorList>
            <person name="Lista F."/>
            <person name="Anselmo A."/>
        </authorList>
    </citation>
    <scope>NUCLEOTIDE SEQUENCE</scope>
    <source>
        <strain evidence="1">10S</strain>
    </source>
</reference>
<gene>
    <name evidence="1" type="ORF">ETE64_06160</name>
</gene>
<dbReference type="EMBL" id="SDCM01000006">
    <property type="protein sequence ID" value="TCX77278.1"/>
    <property type="molecule type" value="Genomic_DNA"/>
</dbReference>
<evidence type="ECO:0000313" key="1">
    <source>
        <dbReference type="EMBL" id="TCX77278.1"/>
    </source>
</evidence>
<evidence type="ECO:0008006" key="2">
    <source>
        <dbReference type="Google" id="ProtNLM"/>
    </source>
</evidence>
<proteinExistence type="predicted"/>
<dbReference type="AlphaFoldDB" id="A0A483LQY7"/>
<organism evidence="1">
    <name type="scientific">Klebsiella pneumoniae</name>
    <dbReference type="NCBI Taxonomy" id="573"/>
    <lineage>
        <taxon>Bacteria</taxon>
        <taxon>Pseudomonadati</taxon>
        <taxon>Pseudomonadota</taxon>
        <taxon>Gammaproteobacteria</taxon>
        <taxon>Enterobacterales</taxon>
        <taxon>Enterobacteriaceae</taxon>
        <taxon>Klebsiella/Raoultella group</taxon>
        <taxon>Klebsiella</taxon>
        <taxon>Klebsiella pneumoniae complex</taxon>
    </lineage>
</organism>
<comment type="caution">
    <text evidence="1">The sequence shown here is derived from an EMBL/GenBank/DDBJ whole genome shotgun (WGS) entry which is preliminary data.</text>
</comment>
<accession>A0A483LQY7</accession>
<protein>
    <recommendedName>
        <fullName evidence="2">HEPN domain-containing protein</fullName>
    </recommendedName>
</protein>
<name>A0A483LQY7_KLEPN</name>
<dbReference type="RefSeq" id="WP_131033519.1">
    <property type="nucleotide sequence ID" value="NZ_CP054997.1"/>
</dbReference>